<evidence type="ECO:0000256" key="1">
    <source>
        <dbReference type="ARBA" id="ARBA00004651"/>
    </source>
</evidence>
<feature type="transmembrane region" description="Helical" evidence="7">
    <location>
        <begin position="389"/>
        <end position="407"/>
    </location>
</feature>
<evidence type="ECO:0000259" key="8">
    <source>
        <dbReference type="Pfam" id="PF03772"/>
    </source>
</evidence>
<comment type="subcellular location">
    <subcellularLocation>
        <location evidence="1">Cell membrane</location>
        <topology evidence="1">Multi-pass membrane protein</topology>
    </subcellularLocation>
</comment>
<feature type="domain" description="DUF4131" evidence="9">
    <location>
        <begin position="61"/>
        <end position="211"/>
    </location>
</feature>
<dbReference type="InterPro" id="IPR004477">
    <property type="entry name" value="ComEC_N"/>
</dbReference>
<gene>
    <name evidence="10" type="ORF">ACFSNB_07470</name>
</gene>
<feature type="transmembrane region" description="Helical" evidence="7">
    <location>
        <begin position="12"/>
        <end position="32"/>
    </location>
</feature>
<evidence type="ECO:0000256" key="4">
    <source>
        <dbReference type="ARBA" id="ARBA00022989"/>
    </source>
</evidence>
<dbReference type="Proteomes" id="UP001597296">
    <property type="component" value="Unassembled WGS sequence"/>
</dbReference>
<sequence length="717" mass="75652">MAGDTPAHNAFLFGLAARVQAAAAAFAAAALAERERWPLWLPVAIGTGIGLYFALPVEPGPLAGVLPVPAALAGLVLAWRRHRLGPILAAALALALTLGFAAAALRTAWVAAPVLERSGAAWLTARVVEIERLPDQGRRVTFDRVALERDDLGPTPARIRLRLRPGGPEIAVGDRLRLRALLNPPAAPALPGGFDFARFCWFKQFGATGTALSPPEPVEAAAAPGSLTVAVNDLRQRITARIVAVLSGDRGAVTAALITGDQMPISAPLMQAYRDSGLAHILSISGLHISLAAGLVFVGLRTLLALIPPLALRHPIKKWAAALAIAAAWGYTLLAGSPVPAERSLLMIVLVLAAVLLDRAVLSMRPVALAAALLLLLQPEELTGASFQMSFAAVVALIALAEAWAPHQAAWRAAHPGPLAAAGLYLVGISLTTLTAGMVTAAYAIYHFNRFALWAVAANLIAIPLTGFWVMPWALALALLLPFGLEAVALVPMGWGVELVNRVAVAVAAWPEAAIATPPLPLAGLVVFTLGGCWLCLWRGRWRRWGLAAMGLALLTMAWPAPPDLLVDGHAAAFALRTADGSLLLNGKGGGILRDSWSRRAGPPADEPWPEDGLSRDSRLSCTPAGCRWRPDGRTVALILDDSDIAAACAEAAIVVSRVPLRHACRGPATVIDRFDLWRGGTHALWLRPDGVEVLSVAASQGNRPWRHQPARRRRNP</sequence>
<evidence type="ECO:0000256" key="7">
    <source>
        <dbReference type="SAM" id="Phobius"/>
    </source>
</evidence>
<feature type="transmembrane region" description="Helical" evidence="7">
    <location>
        <begin position="545"/>
        <end position="562"/>
    </location>
</feature>
<feature type="transmembrane region" description="Helical" evidence="7">
    <location>
        <begin position="520"/>
        <end position="538"/>
    </location>
</feature>
<feature type="transmembrane region" description="Helical" evidence="7">
    <location>
        <begin position="419"/>
        <end position="445"/>
    </location>
</feature>
<dbReference type="PANTHER" id="PTHR30619">
    <property type="entry name" value="DNA INTERNALIZATION/COMPETENCE PROTEIN COMEC/REC2"/>
    <property type="match status" value="1"/>
</dbReference>
<accession>A0ABW5C8J9</accession>
<dbReference type="InterPro" id="IPR025405">
    <property type="entry name" value="DUF4131"/>
</dbReference>
<feature type="transmembrane region" description="Helical" evidence="7">
    <location>
        <begin position="452"/>
        <end position="485"/>
    </location>
</feature>
<evidence type="ECO:0000256" key="6">
    <source>
        <dbReference type="SAM" id="MobiDB-lite"/>
    </source>
</evidence>
<protein>
    <submittedName>
        <fullName evidence="10">ComEC/Rec2 family competence protein</fullName>
    </submittedName>
</protein>
<keyword evidence="5 7" id="KW-0472">Membrane</keyword>
<dbReference type="Pfam" id="PF03772">
    <property type="entry name" value="Competence"/>
    <property type="match status" value="1"/>
</dbReference>
<feature type="transmembrane region" description="Helical" evidence="7">
    <location>
        <begin position="86"/>
        <end position="109"/>
    </location>
</feature>
<dbReference type="NCBIfam" id="TIGR00360">
    <property type="entry name" value="ComEC_N-term"/>
    <property type="match status" value="1"/>
</dbReference>
<keyword evidence="3 7" id="KW-0812">Transmembrane</keyword>
<evidence type="ECO:0000259" key="9">
    <source>
        <dbReference type="Pfam" id="PF13567"/>
    </source>
</evidence>
<dbReference type="Pfam" id="PF13567">
    <property type="entry name" value="DUF4131"/>
    <property type="match status" value="1"/>
</dbReference>
<keyword evidence="2" id="KW-1003">Cell membrane</keyword>
<feature type="transmembrane region" description="Helical" evidence="7">
    <location>
        <begin position="39"/>
        <end position="55"/>
    </location>
</feature>
<reference evidence="11" key="1">
    <citation type="journal article" date="2019" name="Int. J. Syst. Evol. Microbiol.">
        <title>The Global Catalogue of Microorganisms (GCM) 10K type strain sequencing project: providing services to taxonomists for standard genome sequencing and annotation.</title>
        <authorList>
            <consortium name="The Broad Institute Genomics Platform"/>
            <consortium name="The Broad Institute Genome Sequencing Center for Infectious Disease"/>
            <person name="Wu L."/>
            <person name="Ma J."/>
        </authorList>
    </citation>
    <scope>NUCLEOTIDE SEQUENCE [LARGE SCALE GENOMIC DNA]</scope>
    <source>
        <strain evidence="11">KCTC 15012</strain>
    </source>
</reference>
<keyword evidence="11" id="KW-1185">Reference proteome</keyword>
<comment type="caution">
    <text evidence="10">The sequence shown here is derived from an EMBL/GenBank/DDBJ whole genome shotgun (WGS) entry which is preliminary data.</text>
</comment>
<dbReference type="RefSeq" id="WP_377315470.1">
    <property type="nucleotide sequence ID" value="NZ_JBHUIY010000011.1"/>
</dbReference>
<organism evidence="10 11">
    <name type="scientific">Phaeospirillum tilakii</name>
    <dbReference type="NCBI Taxonomy" id="741673"/>
    <lineage>
        <taxon>Bacteria</taxon>
        <taxon>Pseudomonadati</taxon>
        <taxon>Pseudomonadota</taxon>
        <taxon>Alphaproteobacteria</taxon>
        <taxon>Rhodospirillales</taxon>
        <taxon>Rhodospirillaceae</taxon>
        <taxon>Phaeospirillum</taxon>
    </lineage>
</organism>
<feature type="transmembrane region" description="Helical" evidence="7">
    <location>
        <begin position="61"/>
        <end position="79"/>
    </location>
</feature>
<feature type="region of interest" description="Disordered" evidence="6">
    <location>
        <begin position="596"/>
        <end position="617"/>
    </location>
</feature>
<feature type="transmembrane region" description="Helical" evidence="7">
    <location>
        <begin position="278"/>
        <end position="307"/>
    </location>
</feature>
<dbReference type="InterPro" id="IPR052159">
    <property type="entry name" value="Competence_DNA_uptake"/>
</dbReference>
<feature type="domain" description="ComEC/Rec2-related protein" evidence="8">
    <location>
        <begin position="257"/>
        <end position="541"/>
    </location>
</feature>
<name>A0ABW5C8J9_9PROT</name>
<evidence type="ECO:0000256" key="2">
    <source>
        <dbReference type="ARBA" id="ARBA00022475"/>
    </source>
</evidence>
<dbReference type="PANTHER" id="PTHR30619:SF1">
    <property type="entry name" value="RECOMBINATION PROTEIN 2"/>
    <property type="match status" value="1"/>
</dbReference>
<evidence type="ECO:0000313" key="11">
    <source>
        <dbReference type="Proteomes" id="UP001597296"/>
    </source>
</evidence>
<proteinExistence type="predicted"/>
<evidence type="ECO:0000313" key="10">
    <source>
        <dbReference type="EMBL" id="MFD2233639.1"/>
    </source>
</evidence>
<dbReference type="EMBL" id="JBHUIY010000011">
    <property type="protein sequence ID" value="MFD2233639.1"/>
    <property type="molecule type" value="Genomic_DNA"/>
</dbReference>
<evidence type="ECO:0000256" key="3">
    <source>
        <dbReference type="ARBA" id="ARBA00022692"/>
    </source>
</evidence>
<keyword evidence="4 7" id="KW-1133">Transmembrane helix</keyword>
<feature type="transmembrane region" description="Helical" evidence="7">
    <location>
        <begin position="319"/>
        <end position="339"/>
    </location>
</feature>
<feature type="transmembrane region" description="Helical" evidence="7">
    <location>
        <begin position="345"/>
        <end position="377"/>
    </location>
</feature>
<evidence type="ECO:0000256" key="5">
    <source>
        <dbReference type="ARBA" id="ARBA00023136"/>
    </source>
</evidence>